<protein>
    <submittedName>
        <fullName evidence="2">Uncharacterized protein</fullName>
    </submittedName>
</protein>
<evidence type="ECO:0000256" key="1">
    <source>
        <dbReference type="SAM" id="MobiDB-lite"/>
    </source>
</evidence>
<dbReference type="Proteomes" id="UP000886998">
    <property type="component" value="Unassembled WGS sequence"/>
</dbReference>
<keyword evidence="3" id="KW-1185">Reference proteome</keyword>
<organism evidence="2 3">
    <name type="scientific">Trichonephila inaurata madagascariensis</name>
    <dbReference type="NCBI Taxonomy" id="2747483"/>
    <lineage>
        <taxon>Eukaryota</taxon>
        <taxon>Metazoa</taxon>
        <taxon>Ecdysozoa</taxon>
        <taxon>Arthropoda</taxon>
        <taxon>Chelicerata</taxon>
        <taxon>Arachnida</taxon>
        <taxon>Araneae</taxon>
        <taxon>Araneomorphae</taxon>
        <taxon>Entelegynae</taxon>
        <taxon>Araneoidea</taxon>
        <taxon>Nephilidae</taxon>
        <taxon>Trichonephila</taxon>
        <taxon>Trichonephila inaurata</taxon>
    </lineage>
</organism>
<reference evidence="2" key="1">
    <citation type="submission" date="2020-08" db="EMBL/GenBank/DDBJ databases">
        <title>Multicomponent nature underlies the extraordinary mechanical properties of spider dragline silk.</title>
        <authorList>
            <person name="Kono N."/>
            <person name="Nakamura H."/>
            <person name="Mori M."/>
            <person name="Yoshida Y."/>
            <person name="Ohtoshi R."/>
            <person name="Malay A.D."/>
            <person name="Moran D.A.P."/>
            <person name="Tomita M."/>
            <person name="Numata K."/>
            <person name="Arakawa K."/>
        </authorList>
    </citation>
    <scope>NUCLEOTIDE SEQUENCE</scope>
</reference>
<dbReference type="EMBL" id="BMAV01025187">
    <property type="protein sequence ID" value="GFS39307.1"/>
    <property type="molecule type" value="Genomic_DNA"/>
</dbReference>
<evidence type="ECO:0000313" key="2">
    <source>
        <dbReference type="EMBL" id="GFS39307.1"/>
    </source>
</evidence>
<dbReference type="AlphaFoldDB" id="A0A8X6IE35"/>
<dbReference type="OrthoDB" id="6433554at2759"/>
<gene>
    <name evidence="2" type="ORF">TNIN_379361</name>
</gene>
<comment type="caution">
    <text evidence="2">The sequence shown here is derived from an EMBL/GenBank/DDBJ whole genome shotgun (WGS) entry which is preliminary data.</text>
</comment>
<evidence type="ECO:0000313" key="3">
    <source>
        <dbReference type="Proteomes" id="UP000886998"/>
    </source>
</evidence>
<feature type="region of interest" description="Disordered" evidence="1">
    <location>
        <begin position="1"/>
        <end position="26"/>
    </location>
</feature>
<name>A0A8X6IE35_9ARAC</name>
<sequence>MNRDGSDLSSLSDEDDYQGNTYRRNNMTELGESKKDFLYYFAFRLSIANTLIHGSLKKLSPTPSLAEDENNEPPPKRLAFHIKQLIPMKLGTCLRNGSGWESSK</sequence>
<accession>A0A8X6IE35</accession>
<proteinExistence type="predicted"/>